<gene>
    <name evidence="3" type="ORF">NCGR_LOCUS26523</name>
</gene>
<evidence type="ECO:0000256" key="1">
    <source>
        <dbReference type="SAM" id="Coils"/>
    </source>
</evidence>
<dbReference type="OrthoDB" id="692592at2759"/>
<dbReference type="Proteomes" id="UP000604825">
    <property type="component" value="Unassembled WGS sequence"/>
</dbReference>
<dbReference type="EMBL" id="CAJGYO010000006">
    <property type="protein sequence ID" value="CAD6239623.1"/>
    <property type="molecule type" value="Genomic_DNA"/>
</dbReference>
<proteinExistence type="predicted"/>
<evidence type="ECO:0000313" key="3">
    <source>
        <dbReference type="EMBL" id="CAD6239623.1"/>
    </source>
</evidence>
<dbReference type="AlphaFoldDB" id="A0A811P8Y7"/>
<comment type="caution">
    <text evidence="3">The sequence shown here is derived from an EMBL/GenBank/DDBJ whole genome shotgun (WGS) entry which is preliminary data.</text>
</comment>
<organism evidence="3 4">
    <name type="scientific">Miscanthus lutarioriparius</name>
    <dbReference type="NCBI Taxonomy" id="422564"/>
    <lineage>
        <taxon>Eukaryota</taxon>
        <taxon>Viridiplantae</taxon>
        <taxon>Streptophyta</taxon>
        <taxon>Embryophyta</taxon>
        <taxon>Tracheophyta</taxon>
        <taxon>Spermatophyta</taxon>
        <taxon>Magnoliopsida</taxon>
        <taxon>Liliopsida</taxon>
        <taxon>Poales</taxon>
        <taxon>Poaceae</taxon>
        <taxon>PACMAD clade</taxon>
        <taxon>Panicoideae</taxon>
        <taxon>Andropogonodae</taxon>
        <taxon>Andropogoneae</taxon>
        <taxon>Saccharinae</taxon>
        <taxon>Miscanthus</taxon>
    </lineage>
</organism>
<keyword evidence="1" id="KW-0175">Coiled coil</keyword>
<feature type="region of interest" description="Disordered" evidence="2">
    <location>
        <begin position="88"/>
        <end position="113"/>
    </location>
</feature>
<evidence type="ECO:0000313" key="4">
    <source>
        <dbReference type="Proteomes" id="UP000604825"/>
    </source>
</evidence>
<feature type="coiled-coil region" evidence="1">
    <location>
        <begin position="190"/>
        <end position="250"/>
    </location>
</feature>
<reference evidence="3" key="1">
    <citation type="submission" date="2020-10" db="EMBL/GenBank/DDBJ databases">
        <authorList>
            <person name="Han B."/>
            <person name="Lu T."/>
            <person name="Zhao Q."/>
            <person name="Huang X."/>
            <person name="Zhao Y."/>
        </authorList>
    </citation>
    <scope>NUCLEOTIDE SEQUENCE</scope>
</reference>
<feature type="region of interest" description="Disordered" evidence="2">
    <location>
        <begin position="139"/>
        <end position="162"/>
    </location>
</feature>
<feature type="region of interest" description="Disordered" evidence="2">
    <location>
        <begin position="1"/>
        <end position="51"/>
    </location>
</feature>
<name>A0A811P8Y7_9POAL</name>
<feature type="compositionally biased region" description="Basic and acidic residues" evidence="2">
    <location>
        <begin position="41"/>
        <end position="51"/>
    </location>
</feature>
<accession>A0A811P8Y7</accession>
<sequence length="251" mass="27682">MASTAKGRAGGAPTAGLTEEDKAEWWLRFNNGVPVDDGDDSERRRREGAERRATYAVAGCEEVEMQMGPGDGRAETVARGVKAEMVARGGGKAETEASGVGGKRRSSPRFADPAALDGNCETYFAELIHIPRRFQEATRSSLRSYHGGGGRQSPSVPRLNVDGTEVQNNMSQAQSPPPVLKGPERVYQENENLKLQLTLKTTELKQEEIRRLQLELIIKSKETESLQKQIEDLKAENEQLRKNVSFLRDSV</sequence>
<keyword evidence="4" id="KW-1185">Reference proteome</keyword>
<protein>
    <submittedName>
        <fullName evidence="3">Uncharacterized protein</fullName>
    </submittedName>
</protein>
<evidence type="ECO:0000256" key="2">
    <source>
        <dbReference type="SAM" id="MobiDB-lite"/>
    </source>
</evidence>